<gene>
    <name evidence="1" type="primary">Bm229</name>
    <name evidence="1" type="ORF">BM_Bm229</name>
</gene>
<dbReference type="AlphaFoldDB" id="A0A1I9G080"/>
<name>A0A1I9G080_BRUMA</name>
<reference evidence="1" key="1">
    <citation type="journal article" date="2007" name="Science">
        <title>Draft genome of the filarial nematode parasite Brugia malayi.</title>
        <authorList>
            <person name="Ghedin E."/>
            <person name="Wang S."/>
            <person name="Spiro D."/>
            <person name="Caler E."/>
            <person name="Zhao Q."/>
            <person name="Crabtree J."/>
            <person name="Allen J.E."/>
            <person name="Delcher A.L."/>
            <person name="Guiliano D.B."/>
            <person name="Miranda-Saavedra D."/>
            <person name="Angiuoli S.V."/>
            <person name="Creasy T."/>
            <person name="Amedeo P."/>
            <person name="Haas B."/>
            <person name="El-Sayed N.M."/>
            <person name="Wortman J.R."/>
            <person name="Feldblyum T."/>
            <person name="Tallon L."/>
            <person name="Schatz M."/>
            <person name="Shumway M."/>
            <person name="Koo H."/>
            <person name="Salzberg S.L."/>
            <person name="Schobel S."/>
            <person name="Pertea M."/>
            <person name="Pop M."/>
            <person name="White O."/>
            <person name="Barton G.J."/>
            <person name="Carlow C.K."/>
            <person name="Crawford M.J."/>
            <person name="Daub J."/>
            <person name="Dimmic M.W."/>
            <person name="Estes C.F."/>
            <person name="Foster J.M."/>
            <person name="Ganatra M."/>
            <person name="Gregory W.F."/>
            <person name="Johnson N.M."/>
            <person name="Jin J."/>
            <person name="Komuniecki R."/>
            <person name="Korf I."/>
            <person name="Kumar S."/>
            <person name="Laney S."/>
            <person name="Li B.W."/>
            <person name="Li W."/>
            <person name="Lindblom T.H."/>
            <person name="Lustigman S."/>
            <person name="Ma D."/>
            <person name="Maina C.V."/>
            <person name="Martin D.M."/>
            <person name="McCarter J.P."/>
            <person name="McReynolds L."/>
            <person name="Mitreva M."/>
            <person name="Nutman T.B."/>
            <person name="Parkinson J."/>
            <person name="Peregrin-Alvarez J.M."/>
            <person name="Poole C."/>
            <person name="Ren Q."/>
            <person name="Saunders L."/>
            <person name="Sluder A.E."/>
            <person name="Smith K."/>
            <person name="Stanke M."/>
            <person name="Unnasch T.R."/>
            <person name="Ware J."/>
            <person name="Wei A.D."/>
            <person name="Weil G."/>
            <person name="Williams D.J."/>
            <person name="Zhang Y."/>
            <person name="Williams S.A."/>
            <person name="Fraser-Liggett C."/>
            <person name="Slatko B."/>
            <person name="Blaxter M.L."/>
            <person name="Scott A.L."/>
        </authorList>
    </citation>
    <scope>NUCLEOTIDE SEQUENCE</scope>
    <source>
        <strain evidence="1">FR3</strain>
    </source>
</reference>
<accession>A0A1I9G080</accession>
<sequence length="39" mass="4336">MQSHSDAFSYGIFTGGVIYSVTVCGNENKFEKKETTLFV</sequence>
<proteinExistence type="predicted"/>
<evidence type="ECO:0000313" key="1">
    <source>
        <dbReference type="EMBL" id="CDP91954.1"/>
    </source>
</evidence>
<dbReference type="EMBL" id="LN856637">
    <property type="protein sequence ID" value="CDP91954.1"/>
    <property type="molecule type" value="Genomic_DNA"/>
</dbReference>
<organism evidence="1">
    <name type="scientific">Brugia malayi</name>
    <name type="common">Filarial nematode worm</name>
    <dbReference type="NCBI Taxonomy" id="6279"/>
    <lineage>
        <taxon>Eukaryota</taxon>
        <taxon>Metazoa</taxon>
        <taxon>Ecdysozoa</taxon>
        <taxon>Nematoda</taxon>
        <taxon>Chromadorea</taxon>
        <taxon>Rhabditida</taxon>
        <taxon>Spirurina</taxon>
        <taxon>Spiruromorpha</taxon>
        <taxon>Filarioidea</taxon>
        <taxon>Onchocercidae</taxon>
        <taxon>Brugia</taxon>
    </lineage>
</organism>
<reference evidence="1" key="2">
    <citation type="submission" date="2012-12" db="EMBL/GenBank/DDBJ databases">
        <authorList>
            <consortium name="WormBase Consortium"/>
            <person name="Ghedin E."/>
            <person name="Paulini M."/>
        </authorList>
    </citation>
    <scope>NUCLEOTIDE SEQUENCE</scope>
    <source>
        <strain evidence="1">FR3</strain>
    </source>
</reference>
<protein>
    <submittedName>
        <fullName evidence="1">Bm229</fullName>
    </submittedName>
</protein>